<dbReference type="InterPro" id="IPR014710">
    <property type="entry name" value="RmlC-like_jellyroll"/>
</dbReference>
<protein>
    <recommendedName>
        <fullName evidence="3">Cupin 2 conserved barrel domain-containing protein</fullName>
    </recommendedName>
</protein>
<dbReference type="STRING" id="391595.RLO149_c011120"/>
<dbReference type="InterPro" id="IPR011051">
    <property type="entry name" value="RmlC_Cupin_sf"/>
</dbReference>
<dbReference type="Proteomes" id="UP000001353">
    <property type="component" value="Chromosome"/>
</dbReference>
<sequence>MALNLIELLTAPDGQPFLDSSDVEFRSSNNDLMGKMARMSEPTSCRHMVFIELPAGFQSTTRVPDCDQIAVVLSGRLRIVATEGAVRSVQAGEVFRLPRAETSSHTLEVVGQETVTIMVVQA</sequence>
<evidence type="ECO:0000313" key="2">
    <source>
        <dbReference type="Proteomes" id="UP000001353"/>
    </source>
</evidence>
<name>F7ZBS7_ROSLO</name>
<dbReference type="Gene3D" id="2.60.120.10">
    <property type="entry name" value="Jelly Rolls"/>
    <property type="match status" value="1"/>
</dbReference>
<dbReference type="AlphaFoldDB" id="F7ZBS7"/>
<accession>F7ZBS7</accession>
<dbReference type="SUPFAM" id="SSF51182">
    <property type="entry name" value="RmlC-like cupins"/>
    <property type="match status" value="1"/>
</dbReference>
<gene>
    <name evidence="1" type="ordered locus">RLO149_c011120</name>
</gene>
<proteinExistence type="predicted"/>
<dbReference type="EMBL" id="CP002623">
    <property type="protein sequence ID" value="AEI93119.1"/>
    <property type="molecule type" value="Genomic_DNA"/>
</dbReference>
<evidence type="ECO:0000313" key="1">
    <source>
        <dbReference type="EMBL" id="AEI93119.1"/>
    </source>
</evidence>
<evidence type="ECO:0008006" key="3">
    <source>
        <dbReference type="Google" id="ProtNLM"/>
    </source>
</evidence>
<dbReference type="HOGENOM" id="CLU_2025006_0_0_5"/>
<dbReference type="KEGG" id="rli:RLO149_c011120"/>
<organism evidence="1 2">
    <name type="scientific">Roseobacter litoralis (strain ATCC 49566 / DSM 6996 / JCM 21268 / NBRC 15278 / OCh 149)</name>
    <dbReference type="NCBI Taxonomy" id="391595"/>
    <lineage>
        <taxon>Bacteria</taxon>
        <taxon>Pseudomonadati</taxon>
        <taxon>Pseudomonadota</taxon>
        <taxon>Alphaproteobacteria</taxon>
        <taxon>Rhodobacterales</taxon>
        <taxon>Roseobacteraceae</taxon>
        <taxon>Roseobacter</taxon>
    </lineage>
</organism>
<keyword evidence="2" id="KW-1185">Reference proteome</keyword>
<reference evidence="1 2" key="1">
    <citation type="journal article" date="2011" name="BMC Genomics">
        <title>Comparative genome analysis and genome-guided physiological analysis of Roseobacter litoralis.</title>
        <authorList>
            <person name="Kalhoefer D."/>
            <person name="Thole S."/>
            <person name="Voget S."/>
            <person name="Lehmann R."/>
            <person name="Liesegang H."/>
            <person name="Wollher A."/>
            <person name="Daniel R."/>
            <person name="Simon M."/>
            <person name="Brinkhoff T."/>
        </authorList>
    </citation>
    <scope>NUCLEOTIDE SEQUENCE [LARGE SCALE GENOMIC DNA]</scope>
    <source>
        <strain evidence="2">ATCC 49566 / DSM 6996 / JCM 21268 / NBRC 15278 / OCh 149</strain>
    </source>
</reference>